<evidence type="ECO:0000256" key="1">
    <source>
        <dbReference type="SAM" id="MobiDB-lite"/>
    </source>
</evidence>
<sequence>ITGSPEPVAKVSTLAAQKGRKIHSPESQRRLA</sequence>
<dbReference type="AlphaFoldDB" id="X1E617"/>
<accession>X1E617</accession>
<dbReference type="EMBL" id="BART01034235">
    <property type="protein sequence ID" value="GAH15840.1"/>
    <property type="molecule type" value="Genomic_DNA"/>
</dbReference>
<reference evidence="2" key="1">
    <citation type="journal article" date="2014" name="Front. Microbiol.">
        <title>High frequency of phylogenetically diverse reductive dehalogenase-homologous genes in deep subseafloor sedimentary metagenomes.</title>
        <authorList>
            <person name="Kawai M."/>
            <person name="Futagami T."/>
            <person name="Toyoda A."/>
            <person name="Takaki Y."/>
            <person name="Nishi S."/>
            <person name="Hori S."/>
            <person name="Arai W."/>
            <person name="Tsubouchi T."/>
            <person name="Morono Y."/>
            <person name="Uchiyama I."/>
            <person name="Ito T."/>
            <person name="Fujiyama A."/>
            <person name="Inagaki F."/>
            <person name="Takami H."/>
        </authorList>
    </citation>
    <scope>NUCLEOTIDE SEQUENCE</scope>
    <source>
        <strain evidence="2">Expedition CK06-06</strain>
    </source>
</reference>
<name>X1E617_9ZZZZ</name>
<proteinExistence type="predicted"/>
<protein>
    <submittedName>
        <fullName evidence="2">Uncharacterized protein</fullName>
    </submittedName>
</protein>
<evidence type="ECO:0000313" key="2">
    <source>
        <dbReference type="EMBL" id="GAH15840.1"/>
    </source>
</evidence>
<feature type="region of interest" description="Disordered" evidence="1">
    <location>
        <begin position="1"/>
        <end position="32"/>
    </location>
</feature>
<organism evidence="2">
    <name type="scientific">marine sediment metagenome</name>
    <dbReference type="NCBI Taxonomy" id="412755"/>
    <lineage>
        <taxon>unclassified sequences</taxon>
        <taxon>metagenomes</taxon>
        <taxon>ecological metagenomes</taxon>
    </lineage>
</organism>
<gene>
    <name evidence="2" type="ORF">S01H4_58582</name>
</gene>
<feature type="compositionally biased region" description="Basic and acidic residues" evidence="1">
    <location>
        <begin position="23"/>
        <end position="32"/>
    </location>
</feature>
<feature type="non-terminal residue" evidence="2">
    <location>
        <position position="1"/>
    </location>
</feature>
<comment type="caution">
    <text evidence="2">The sequence shown here is derived from an EMBL/GenBank/DDBJ whole genome shotgun (WGS) entry which is preliminary data.</text>
</comment>